<sequence>MAAVPQNGFTSDLVPGVSEEGIPCFYRCIICDFEQPVDVPEYFDSCRKCNGLVILSNTMQPITSHNFANSPWKSADTSGSQPVRQPRLYALNRSSDGLLLFLSLLGSGLIRKNGAGFEFEDDNDEKADSWDLDGFERWLNRLLLGLGIVRNLYLVAKRHKDDDTANLVLAEEVIDHDYLTQWHHCAANDTAATGCQVQWNQDLINYNTIYRDEIRTLVMLDLPLLEILRLSREGAGLPSYVLDQVLNQKQKWYWRFAVHEEF</sequence>
<name>A0A1L7XR82_9HELO</name>
<accession>A0A1L7XR82</accession>
<protein>
    <submittedName>
        <fullName evidence="1">Uncharacterized protein</fullName>
    </submittedName>
</protein>
<keyword evidence="2" id="KW-1185">Reference proteome</keyword>
<gene>
    <name evidence="1" type="ORF">PAC_17414</name>
</gene>
<dbReference type="Proteomes" id="UP000184330">
    <property type="component" value="Unassembled WGS sequence"/>
</dbReference>
<proteinExistence type="predicted"/>
<reference evidence="1 2" key="1">
    <citation type="submission" date="2016-03" db="EMBL/GenBank/DDBJ databases">
        <authorList>
            <person name="Ploux O."/>
        </authorList>
    </citation>
    <scope>NUCLEOTIDE SEQUENCE [LARGE SCALE GENOMIC DNA]</scope>
    <source>
        <strain evidence="1 2">UAMH 11012</strain>
    </source>
</reference>
<organism evidence="1 2">
    <name type="scientific">Phialocephala subalpina</name>
    <dbReference type="NCBI Taxonomy" id="576137"/>
    <lineage>
        <taxon>Eukaryota</taxon>
        <taxon>Fungi</taxon>
        <taxon>Dikarya</taxon>
        <taxon>Ascomycota</taxon>
        <taxon>Pezizomycotina</taxon>
        <taxon>Leotiomycetes</taxon>
        <taxon>Helotiales</taxon>
        <taxon>Mollisiaceae</taxon>
        <taxon>Phialocephala</taxon>
        <taxon>Phialocephala fortinii species complex</taxon>
    </lineage>
</organism>
<evidence type="ECO:0000313" key="1">
    <source>
        <dbReference type="EMBL" id="CZR67515.1"/>
    </source>
</evidence>
<dbReference type="AlphaFoldDB" id="A0A1L7XR82"/>
<dbReference type="EMBL" id="FJOG01000044">
    <property type="protein sequence ID" value="CZR67515.1"/>
    <property type="molecule type" value="Genomic_DNA"/>
</dbReference>
<evidence type="ECO:0000313" key="2">
    <source>
        <dbReference type="Proteomes" id="UP000184330"/>
    </source>
</evidence>